<dbReference type="OrthoDB" id="537761at2759"/>
<name>A0A8J4CBS9_9CHLO</name>
<organism evidence="2 3">
    <name type="scientific">Volvox reticuliferus</name>
    <dbReference type="NCBI Taxonomy" id="1737510"/>
    <lineage>
        <taxon>Eukaryota</taxon>
        <taxon>Viridiplantae</taxon>
        <taxon>Chlorophyta</taxon>
        <taxon>core chlorophytes</taxon>
        <taxon>Chlorophyceae</taxon>
        <taxon>CS clade</taxon>
        <taxon>Chlamydomonadales</taxon>
        <taxon>Volvocaceae</taxon>
        <taxon>Volvox</taxon>
    </lineage>
</organism>
<evidence type="ECO:0000256" key="1">
    <source>
        <dbReference type="SAM" id="MobiDB-lite"/>
    </source>
</evidence>
<feature type="non-terminal residue" evidence="2">
    <location>
        <position position="1"/>
    </location>
</feature>
<keyword evidence="3" id="KW-1185">Reference proteome</keyword>
<protein>
    <submittedName>
        <fullName evidence="2">Uncharacterized protein</fullName>
    </submittedName>
</protein>
<comment type="caution">
    <text evidence="2">The sequence shown here is derived from an EMBL/GenBank/DDBJ whole genome shotgun (WGS) entry which is preliminary data.</text>
</comment>
<feature type="region of interest" description="Disordered" evidence="1">
    <location>
        <begin position="107"/>
        <end position="143"/>
    </location>
</feature>
<accession>A0A8J4CBS9</accession>
<reference evidence="2" key="1">
    <citation type="journal article" date="2021" name="Proc. Natl. Acad. Sci. U.S.A.">
        <title>Three genomes in the algal genus Volvox reveal the fate of a haploid sex-determining region after a transition to homothallism.</title>
        <authorList>
            <person name="Yamamoto K."/>
            <person name="Hamaji T."/>
            <person name="Kawai-Toyooka H."/>
            <person name="Matsuzaki R."/>
            <person name="Takahashi F."/>
            <person name="Nishimura Y."/>
            <person name="Kawachi M."/>
            <person name="Noguchi H."/>
            <person name="Minakuchi Y."/>
            <person name="Umen J.G."/>
            <person name="Toyoda A."/>
            <person name="Nozaki H."/>
        </authorList>
    </citation>
    <scope>NUCLEOTIDE SEQUENCE</scope>
    <source>
        <strain evidence="2">NIES-3786</strain>
    </source>
</reference>
<gene>
    <name evidence="2" type="ORF">Vretifemale_8927</name>
</gene>
<dbReference type="AlphaFoldDB" id="A0A8J4CBS9"/>
<proteinExistence type="predicted"/>
<evidence type="ECO:0000313" key="3">
    <source>
        <dbReference type="Proteomes" id="UP000747110"/>
    </source>
</evidence>
<dbReference type="Proteomes" id="UP000747110">
    <property type="component" value="Unassembled WGS sequence"/>
</dbReference>
<dbReference type="EMBL" id="BNCP01000016">
    <property type="protein sequence ID" value="GIL79646.1"/>
    <property type="molecule type" value="Genomic_DNA"/>
</dbReference>
<sequence>VRMAARRGTNATFTHWRARMVRRTPESVAAREAVAADPFSVGQGPVLGQQQACSTGRAAGDMSFAAEATELLLFSPCGKLQSVYQFRRPLGSDRRAVLVPAPAMTVGATAESIDDEATDNGATLRPDKIPPDEVSPAGPVEMQ</sequence>
<evidence type="ECO:0000313" key="2">
    <source>
        <dbReference type="EMBL" id="GIL79646.1"/>
    </source>
</evidence>